<dbReference type="PANTHER" id="PTHR36017:SF1">
    <property type="entry name" value="EMBRYO DEFECTIVE 1381"/>
    <property type="match status" value="1"/>
</dbReference>
<dbReference type="EMBL" id="QGKW02001911">
    <property type="protein sequence ID" value="KAF2566437.1"/>
    <property type="molecule type" value="Genomic_DNA"/>
</dbReference>
<proteinExistence type="predicted"/>
<organism evidence="1 2">
    <name type="scientific">Brassica cretica</name>
    <name type="common">Mustard</name>
    <dbReference type="NCBI Taxonomy" id="69181"/>
    <lineage>
        <taxon>Eukaryota</taxon>
        <taxon>Viridiplantae</taxon>
        <taxon>Streptophyta</taxon>
        <taxon>Embryophyta</taxon>
        <taxon>Tracheophyta</taxon>
        <taxon>Spermatophyta</taxon>
        <taxon>Magnoliopsida</taxon>
        <taxon>eudicotyledons</taxon>
        <taxon>Gunneridae</taxon>
        <taxon>Pentapetalae</taxon>
        <taxon>rosids</taxon>
        <taxon>malvids</taxon>
        <taxon>Brassicales</taxon>
        <taxon>Brassicaceae</taxon>
        <taxon>Brassiceae</taxon>
        <taxon>Brassica</taxon>
    </lineage>
</organism>
<evidence type="ECO:0000313" key="1">
    <source>
        <dbReference type="EMBL" id="KAF2566437.1"/>
    </source>
</evidence>
<dbReference type="Proteomes" id="UP000712281">
    <property type="component" value="Unassembled WGS sequence"/>
</dbReference>
<reference evidence="1" key="1">
    <citation type="submission" date="2019-12" db="EMBL/GenBank/DDBJ databases">
        <title>Genome sequencing and annotation of Brassica cretica.</title>
        <authorList>
            <person name="Studholme D.J."/>
            <person name="Sarris P.F."/>
        </authorList>
    </citation>
    <scope>NUCLEOTIDE SEQUENCE</scope>
    <source>
        <strain evidence="1">PFS-001/15</strain>
        <tissue evidence="1">Leaf</tissue>
    </source>
</reference>
<dbReference type="AlphaFoldDB" id="A0A8S9IAQ8"/>
<protein>
    <submittedName>
        <fullName evidence="1">Uncharacterized protein</fullName>
    </submittedName>
</protein>
<name>A0A8S9IAQ8_BRACR</name>
<dbReference type="PANTHER" id="PTHR36017">
    <property type="entry name" value="EMBRYO DEFECTIVE 1381"/>
    <property type="match status" value="1"/>
</dbReference>
<sequence length="276" mass="30855">MTLAYTGGVVVLAQAVYYALIFFDCINTPCLNFQCGTWIDISHSPPQAKDHTPCALSSSESSRCLVASSTFDTLSRKTFGWTPQEAKLHMVPDYFSASEWTIVADVLGANSRHLFELYALKQSNHYQSVMGNKAGTFEDIVDAYLAYLQVVVVNPAMEKALLRLQRYAADVRKGSIPDEKLRFGAAWRHPPRSDDPTLCSEWAKIQLMDFVQALVNTELAVNYLGDYSLEIFEDPSAMALVEAHPRTNEDELLELNQILVAENYPGSLLQAFDAWL</sequence>
<gene>
    <name evidence="1" type="ORF">F2Q68_00024742</name>
</gene>
<accession>A0A8S9IAQ8</accession>
<evidence type="ECO:0000313" key="2">
    <source>
        <dbReference type="Proteomes" id="UP000712281"/>
    </source>
</evidence>
<comment type="caution">
    <text evidence="1">The sequence shown here is derived from an EMBL/GenBank/DDBJ whole genome shotgun (WGS) entry which is preliminary data.</text>
</comment>